<feature type="region of interest" description="Disordered" evidence="1">
    <location>
        <begin position="27"/>
        <end position="71"/>
    </location>
</feature>
<dbReference type="Proteomes" id="UP000589716">
    <property type="component" value="Unassembled WGS sequence"/>
</dbReference>
<organism evidence="3 4">
    <name type="scientific">Ottowia beijingensis</name>
    <dbReference type="NCBI Taxonomy" id="1207057"/>
    <lineage>
        <taxon>Bacteria</taxon>
        <taxon>Pseudomonadati</taxon>
        <taxon>Pseudomonadota</taxon>
        <taxon>Betaproteobacteria</taxon>
        <taxon>Burkholderiales</taxon>
        <taxon>Comamonadaceae</taxon>
        <taxon>Ottowia</taxon>
    </lineage>
</organism>
<dbReference type="EMBL" id="JACCKX010000001">
    <property type="protein sequence ID" value="NZA01984.1"/>
    <property type="molecule type" value="Genomic_DNA"/>
</dbReference>
<gene>
    <name evidence="3" type="ORF">H0I39_09865</name>
</gene>
<keyword evidence="2" id="KW-0732">Signal</keyword>
<keyword evidence="4" id="KW-1185">Reference proteome</keyword>
<feature type="chain" id="PRO_5032812646" evidence="2">
    <location>
        <begin position="24"/>
        <end position="71"/>
    </location>
</feature>
<feature type="compositionally biased region" description="Low complexity" evidence="1">
    <location>
        <begin position="27"/>
        <end position="38"/>
    </location>
</feature>
<comment type="caution">
    <text evidence="3">The sequence shown here is derived from an EMBL/GenBank/DDBJ whole genome shotgun (WGS) entry which is preliminary data.</text>
</comment>
<evidence type="ECO:0000256" key="1">
    <source>
        <dbReference type="SAM" id="MobiDB-lite"/>
    </source>
</evidence>
<sequence>MAQTPKRLFIAAVLAATGAFAVAQTPAPATPAAGETTAVQQRGRMDPAEPRSAWSSASNAWQSAAPSAWPI</sequence>
<feature type="signal peptide" evidence="2">
    <location>
        <begin position="1"/>
        <end position="23"/>
    </location>
</feature>
<dbReference type="RefSeq" id="WP_180550370.1">
    <property type="nucleotide sequence ID" value="NZ_JACCKX010000001.1"/>
</dbReference>
<evidence type="ECO:0000313" key="3">
    <source>
        <dbReference type="EMBL" id="NZA01984.1"/>
    </source>
</evidence>
<name>A0A853IV69_9BURK</name>
<protein>
    <submittedName>
        <fullName evidence="3">Uncharacterized protein</fullName>
    </submittedName>
</protein>
<accession>A0A853IV69</accession>
<evidence type="ECO:0000256" key="2">
    <source>
        <dbReference type="SAM" id="SignalP"/>
    </source>
</evidence>
<evidence type="ECO:0000313" key="4">
    <source>
        <dbReference type="Proteomes" id="UP000589716"/>
    </source>
</evidence>
<proteinExistence type="predicted"/>
<dbReference type="AlphaFoldDB" id="A0A853IV69"/>
<feature type="compositionally biased region" description="Low complexity" evidence="1">
    <location>
        <begin position="52"/>
        <end position="71"/>
    </location>
</feature>
<reference evidence="3 4" key="1">
    <citation type="submission" date="2020-07" db="EMBL/GenBank/DDBJ databases">
        <authorList>
            <person name="Maaloum M."/>
        </authorList>
    </citation>
    <scope>NUCLEOTIDE SEQUENCE [LARGE SCALE GENOMIC DNA]</scope>
    <source>
        <strain evidence="3 4">GCS-AN-3</strain>
    </source>
</reference>